<dbReference type="Proteomes" id="UP001172386">
    <property type="component" value="Unassembled WGS sequence"/>
</dbReference>
<reference evidence="1" key="1">
    <citation type="submission" date="2022-10" db="EMBL/GenBank/DDBJ databases">
        <title>Culturing micro-colonial fungi from biological soil crusts in the Mojave desert and describing Neophaeococcomyces mojavensis, and introducing the new genera and species Taxawa tesnikishii.</title>
        <authorList>
            <person name="Kurbessoian T."/>
            <person name="Stajich J.E."/>
        </authorList>
    </citation>
    <scope>NUCLEOTIDE SEQUENCE</scope>
    <source>
        <strain evidence="1">JES_112</strain>
    </source>
</reference>
<evidence type="ECO:0000313" key="2">
    <source>
        <dbReference type="Proteomes" id="UP001172386"/>
    </source>
</evidence>
<accession>A0ACC3AFE9</accession>
<protein>
    <submittedName>
        <fullName evidence="1">Uncharacterized protein</fullName>
    </submittedName>
</protein>
<proteinExistence type="predicted"/>
<evidence type="ECO:0000313" key="1">
    <source>
        <dbReference type="EMBL" id="KAJ9661203.1"/>
    </source>
</evidence>
<comment type="caution">
    <text evidence="1">The sequence shown here is derived from an EMBL/GenBank/DDBJ whole genome shotgun (WGS) entry which is preliminary data.</text>
</comment>
<sequence>MNTTHINKPAGRAKSCVVCRQFKLACDARRTAPEPCTRCVSKNLKCRFDPNFKRISTRRIAQEVADELHTLRAAQNNDFEARGSETTHSQLAVPTGSPSDLSSAHSQPSPTNHQDQSTSSKRSRWLELNFKEVVLNQTLQGVMIDSSTILMLFYHFEQHYQPHARFLQRVVSLNDLSSKHPLLFWTILLVALERCEGCENLYEQLCLVHETLLAQVVHVAVQNIEVIHALLLLSLWPVPKIRSSYDPSWNYIGLAIHAAMSLDCHKPMARDSVALNWKGLSDSSAADMEPSAQAMTWLSSYLGLPMPICVPQHSKSLERAKQLAGDLLTADDRAQIQMLEMLCVAESQLESIQDASSHFSMIQACDAQLDTVKSSCGESWTTDAELQYQSIKLYMFGMTFTQDFPTVHEQQTQAVFYRQIVLEKCLQAASSYILTMTQMSNLTIGGKRHPIGALTFHPRHPYFTALLMAASSIFRFLISYHDLRESQQQQAVHYLTEAHKIFQSFPDNRDATRAAIHIEMMVNIIRNSPRPDGLSGVELAIRNRLGSSVLFDSVFRGGQLRNRRTTDGANPPVSEWVSLTKDYALRLPLAPEQKMPSPDAQQWSIDPTSNPTLPLRTAGWEAWDSYSNDFAIMNEPWMMNDAEFNKECAAQQQTFPAAGYVSDIYGNVRFPSGQ</sequence>
<keyword evidence="2" id="KW-1185">Reference proteome</keyword>
<name>A0ACC3AFE9_9EURO</name>
<gene>
    <name evidence="1" type="ORF">H2198_002147</name>
</gene>
<organism evidence="1 2">
    <name type="scientific">Neophaeococcomyces mojaviensis</name>
    <dbReference type="NCBI Taxonomy" id="3383035"/>
    <lineage>
        <taxon>Eukaryota</taxon>
        <taxon>Fungi</taxon>
        <taxon>Dikarya</taxon>
        <taxon>Ascomycota</taxon>
        <taxon>Pezizomycotina</taxon>
        <taxon>Eurotiomycetes</taxon>
        <taxon>Chaetothyriomycetidae</taxon>
        <taxon>Chaetothyriales</taxon>
        <taxon>Chaetothyriales incertae sedis</taxon>
        <taxon>Neophaeococcomyces</taxon>
    </lineage>
</organism>
<dbReference type="EMBL" id="JAPDRQ010000025">
    <property type="protein sequence ID" value="KAJ9661203.1"/>
    <property type="molecule type" value="Genomic_DNA"/>
</dbReference>